<dbReference type="EMBL" id="JBAMMX010000027">
    <property type="protein sequence ID" value="KAK6912545.1"/>
    <property type="molecule type" value="Genomic_DNA"/>
</dbReference>
<dbReference type="AlphaFoldDB" id="A0AAN8UBT7"/>
<evidence type="ECO:0000313" key="2">
    <source>
        <dbReference type="Proteomes" id="UP001370490"/>
    </source>
</evidence>
<organism evidence="1 2">
    <name type="scientific">Dillenia turbinata</name>
    <dbReference type="NCBI Taxonomy" id="194707"/>
    <lineage>
        <taxon>Eukaryota</taxon>
        <taxon>Viridiplantae</taxon>
        <taxon>Streptophyta</taxon>
        <taxon>Embryophyta</taxon>
        <taxon>Tracheophyta</taxon>
        <taxon>Spermatophyta</taxon>
        <taxon>Magnoliopsida</taxon>
        <taxon>eudicotyledons</taxon>
        <taxon>Gunneridae</taxon>
        <taxon>Pentapetalae</taxon>
        <taxon>Dilleniales</taxon>
        <taxon>Dilleniaceae</taxon>
        <taxon>Dillenia</taxon>
    </lineage>
</organism>
<comment type="caution">
    <text evidence="1">The sequence shown here is derived from an EMBL/GenBank/DDBJ whole genome shotgun (WGS) entry which is preliminary data.</text>
</comment>
<accession>A0AAN8UBT7</accession>
<feature type="non-terminal residue" evidence="1">
    <location>
        <position position="341"/>
    </location>
</feature>
<keyword evidence="2" id="KW-1185">Reference proteome</keyword>
<sequence length="341" mass="38353">MREHEQSPELENCLKLLKVERDEQRLAGLLLVPKFCNKDDQASILRVYNAVSVRFLNRLLRTMLAAFCRVPDIASSKDMLLKIPLFLEILSTSSYLMEVSMRLMQLLLTKLSPDNVNALYALETSTTLHALIVSESMIRILGEGWLIGPMNLPDIQDTIPADQCLLLVLESSRVEVAVLLNELAYLKYEASKSSSSSAEDICSKQWNLIIKWISTIDEDEGSIVGESTFTKLITRLNETTGVVLEYLQDAKENGQRKGDDLFASIRIVGSYLAEAPLACKEKVWELLEYMLLVEGEGEPRPFYSACFLLPLLCQLTIKNDGCKDLPEHIKEAADLHQIIIA</sequence>
<name>A0AAN8UBT7_9MAGN</name>
<dbReference type="InterPro" id="IPR008709">
    <property type="entry name" value="Neurochondrin"/>
</dbReference>
<reference evidence="1 2" key="1">
    <citation type="submission" date="2023-12" db="EMBL/GenBank/DDBJ databases">
        <title>A high-quality genome assembly for Dillenia turbinata (Dilleniales).</title>
        <authorList>
            <person name="Chanderbali A."/>
        </authorList>
    </citation>
    <scope>NUCLEOTIDE SEQUENCE [LARGE SCALE GENOMIC DNA]</scope>
    <source>
        <strain evidence="1">LSX21</strain>
        <tissue evidence="1">Leaf</tissue>
    </source>
</reference>
<dbReference type="Proteomes" id="UP001370490">
    <property type="component" value="Unassembled WGS sequence"/>
</dbReference>
<dbReference type="PANTHER" id="PTHR13109:SF7">
    <property type="entry name" value="NEUROCHONDRIN"/>
    <property type="match status" value="1"/>
</dbReference>
<dbReference type="PANTHER" id="PTHR13109">
    <property type="entry name" value="NEUROCHONDRIN"/>
    <property type="match status" value="1"/>
</dbReference>
<evidence type="ECO:0000313" key="1">
    <source>
        <dbReference type="EMBL" id="KAK6912545.1"/>
    </source>
</evidence>
<gene>
    <name evidence="1" type="ORF">RJ641_022146</name>
</gene>
<proteinExistence type="predicted"/>
<protein>
    <submittedName>
        <fullName evidence="1">Neurochondrin</fullName>
    </submittedName>
</protein>
<dbReference type="Pfam" id="PF05536">
    <property type="entry name" value="Neurochondrin"/>
    <property type="match status" value="2"/>
</dbReference>